<dbReference type="AlphaFoldDB" id="K2H1N5"/>
<organism evidence="1">
    <name type="scientific">uncultured bacterium</name>
    <name type="common">gcode 4</name>
    <dbReference type="NCBI Taxonomy" id="1234023"/>
    <lineage>
        <taxon>Bacteria</taxon>
        <taxon>environmental samples</taxon>
    </lineage>
</organism>
<accession>K2H1N5</accession>
<evidence type="ECO:0000313" key="1">
    <source>
        <dbReference type="EMBL" id="EKE29755.1"/>
    </source>
</evidence>
<name>K2H1N5_9BACT</name>
<sequence length="142" mass="16039">MKTSNIIISLILSVIWIYFAVADSRVVVTATVGNANHPPVILRINPSDDPRLLKTNRVQQYSAYFKDDEKDEITFTITSPDWYVYPTDWIVSTFDSASGAYISFTYASPSSVPAWNLSRITLTINDWSGTNVISKDLNNYVY</sequence>
<reference evidence="1" key="1">
    <citation type="journal article" date="2012" name="Science">
        <title>Fermentation, hydrogen, and sulfur metabolism in multiple uncultivated bacterial phyla.</title>
        <authorList>
            <person name="Wrighton K.C."/>
            <person name="Thomas B.C."/>
            <person name="Sharon I."/>
            <person name="Miller C.S."/>
            <person name="Castelle C.J."/>
            <person name="VerBerkmoes N.C."/>
            <person name="Wilkins M.J."/>
            <person name="Hettich R.L."/>
            <person name="Lipton M.S."/>
            <person name="Williams K.H."/>
            <person name="Long P.E."/>
            <person name="Banfield J.F."/>
        </authorList>
    </citation>
    <scope>NUCLEOTIDE SEQUENCE [LARGE SCALE GENOMIC DNA]</scope>
</reference>
<comment type="caution">
    <text evidence="1">The sequence shown here is derived from an EMBL/GenBank/DDBJ whole genome shotgun (WGS) entry which is preliminary data.</text>
</comment>
<proteinExistence type="predicted"/>
<dbReference type="EMBL" id="AMFJ01000105">
    <property type="protein sequence ID" value="EKE29755.1"/>
    <property type="molecule type" value="Genomic_DNA"/>
</dbReference>
<protein>
    <submittedName>
        <fullName evidence="1">Uncharacterized protein</fullName>
    </submittedName>
</protein>
<gene>
    <name evidence="1" type="ORF">ACD_2C00105G0002</name>
</gene>